<keyword evidence="4" id="KW-1185">Reference proteome</keyword>
<dbReference type="PROSITE" id="PS00135">
    <property type="entry name" value="TRYPSIN_SER"/>
    <property type="match status" value="1"/>
</dbReference>
<feature type="domain" description="Peptidase S1" evidence="3">
    <location>
        <begin position="63"/>
        <end position="320"/>
    </location>
</feature>
<dbReference type="InterPro" id="IPR009003">
    <property type="entry name" value="Peptidase_S1_PA"/>
</dbReference>
<dbReference type="Pfam" id="PF00089">
    <property type="entry name" value="Trypsin"/>
    <property type="match status" value="1"/>
</dbReference>
<evidence type="ECO:0000256" key="2">
    <source>
        <dbReference type="SAM" id="SignalP"/>
    </source>
</evidence>
<dbReference type="AlphaFoldDB" id="A0A915E3L2"/>
<reference evidence="5" key="1">
    <citation type="submission" date="2022-11" db="UniProtKB">
        <authorList>
            <consortium name="WormBaseParasite"/>
        </authorList>
    </citation>
    <scope>IDENTIFICATION</scope>
</reference>
<proteinExistence type="predicted"/>
<dbReference type="PANTHER" id="PTHR24253:SF153">
    <property type="entry name" value="SERINE PROTEASE HEPSIN"/>
    <property type="match status" value="1"/>
</dbReference>
<accession>A0A915E3L2</accession>
<dbReference type="SUPFAM" id="SSF50494">
    <property type="entry name" value="Trypsin-like serine proteases"/>
    <property type="match status" value="1"/>
</dbReference>
<dbReference type="GO" id="GO:0004252">
    <property type="term" value="F:serine-type endopeptidase activity"/>
    <property type="evidence" value="ECO:0007669"/>
    <property type="project" value="InterPro"/>
</dbReference>
<dbReference type="Gene3D" id="2.40.10.10">
    <property type="entry name" value="Trypsin-like serine proteases"/>
    <property type="match status" value="1"/>
</dbReference>
<dbReference type="PRINTS" id="PR00722">
    <property type="entry name" value="CHYMOTRYPSIN"/>
</dbReference>
<dbReference type="PANTHER" id="PTHR24253">
    <property type="entry name" value="TRANSMEMBRANE PROTEASE SERINE"/>
    <property type="match status" value="1"/>
</dbReference>
<feature type="chain" id="PRO_5037379933" evidence="2">
    <location>
        <begin position="17"/>
        <end position="325"/>
    </location>
</feature>
<name>A0A915E3L2_9BILA</name>
<dbReference type="InterPro" id="IPR001254">
    <property type="entry name" value="Trypsin_dom"/>
</dbReference>
<keyword evidence="1" id="KW-1015">Disulfide bond</keyword>
<evidence type="ECO:0000256" key="1">
    <source>
        <dbReference type="ARBA" id="ARBA00023157"/>
    </source>
</evidence>
<evidence type="ECO:0000259" key="3">
    <source>
        <dbReference type="PROSITE" id="PS50240"/>
    </source>
</evidence>
<dbReference type="InterPro" id="IPR033116">
    <property type="entry name" value="TRYPSIN_SER"/>
</dbReference>
<dbReference type="Proteomes" id="UP000887574">
    <property type="component" value="Unplaced"/>
</dbReference>
<evidence type="ECO:0000313" key="5">
    <source>
        <dbReference type="WBParaSite" id="jg25832"/>
    </source>
</evidence>
<sequence length="325" mass="35678">MLFLFSIFVLQAIIYAKKLKPTEYMVFGSTDLSMSLSRLSEQENANLQAKCGSNSLNQPANRIAGGTSAEPRQFPFAVSFASNKRNFCGGSLISNRHVLTALHCLFNFSKARAGACTDPKFKTAIVVPKSVQVHYGGVCIRVEDRDKCKKVDSNTAYVKKVLFPKEFIDTGCRYGDDFAIVELDRKIQFSTYTQPVCLKNVSRAALGLIPGFKSKFSGFYDMGWGKDVEDISSARLKFIKTAIKHVHENYFFARAITIPGAQRTSICVGDSGGPLVGVENNTNKAVLLGVHSSGDVCTDTLNGDHKNVFVPKVLDKICKWTGVCP</sequence>
<keyword evidence="2" id="KW-0732">Signal</keyword>
<feature type="signal peptide" evidence="2">
    <location>
        <begin position="1"/>
        <end position="16"/>
    </location>
</feature>
<dbReference type="InterPro" id="IPR001314">
    <property type="entry name" value="Peptidase_S1A"/>
</dbReference>
<dbReference type="InterPro" id="IPR043504">
    <property type="entry name" value="Peptidase_S1_PA_chymotrypsin"/>
</dbReference>
<protein>
    <submittedName>
        <fullName evidence="5">Peptidase S1 domain-containing protein</fullName>
    </submittedName>
</protein>
<evidence type="ECO:0000313" key="4">
    <source>
        <dbReference type="Proteomes" id="UP000887574"/>
    </source>
</evidence>
<dbReference type="GO" id="GO:0006508">
    <property type="term" value="P:proteolysis"/>
    <property type="evidence" value="ECO:0007669"/>
    <property type="project" value="InterPro"/>
</dbReference>
<dbReference type="PROSITE" id="PS50240">
    <property type="entry name" value="TRYPSIN_DOM"/>
    <property type="match status" value="1"/>
</dbReference>
<organism evidence="4 5">
    <name type="scientific">Ditylenchus dipsaci</name>
    <dbReference type="NCBI Taxonomy" id="166011"/>
    <lineage>
        <taxon>Eukaryota</taxon>
        <taxon>Metazoa</taxon>
        <taxon>Ecdysozoa</taxon>
        <taxon>Nematoda</taxon>
        <taxon>Chromadorea</taxon>
        <taxon>Rhabditida</taxon>
        <taxon>Tylenchina</taxon>
        <taxon>Tylenchomorpha</taxon>
        <taxon>Sphaerularioidea</taxon>
        <taxon>Anguinidae</taxon>
        <taxon>Anguininae</taxon>
        <taxon>Ditylenchus</taxon>
    </lineage>
</organism>
<dbReference type="SMART" id="SM00020">
    <property type="entry name" value="Tryp_SPc"/>
    <property type="match status" value="1"/>
</dbReference>
<dbReference type="WBParaSite" id="jg25832">
    <property type="protein sequence ID" value="jg25832"/>
    <property type="gene ID" value="jg25832"/>
</dbReference>